<sequence>MERWSLGAKVVALALLLSAASHGRELPVKSSDRSFIYNHTLAKTLVEYASAVYMTDLTALFTWTCSRCNDLTQVRDHQGFEMRSLIVDVENCLQAFVGVDHSLNSIIVAIRGTQENSVQNWIKDLIWKQLDLSYPNMPNAKVHSGFFSSYNNTILRLAITSAVHKARKSYGDINVIVTGHSMGGAMASFCALDLANISP</sequence>
<reference evidence="3" key="1">
    <citation type="journal article" date="2009" name="PLoS Genet.">
        <title>Sequencing, mapping, and analysis of 27,455 maize full-length cDNAs.</title>
        <authorList>
            <person name="Soderlund C."/>
            <person name="Descour A."/>
            <person name="Kudrna D."/>
            <person name="Bomhoff M."/>
            <person name="Boyd L."/>
            <person name="Currie J."/>
            <person name="Angelova A."/>
            <person name="Collura K."/>
            <person name="Wissotski M."/>
            <person name="Ashley E."/>
            <person name="Morrow D."/>
            <person name="Fernandes J."/>
            <person name="Walbot V."/>
            <person name="Yu Y."/>
        </authorList>
    </citation>
    <scope>NUCLEOTIDE SEQUENCE</scope>
    <source>
        <strain evidence="3">B73</strain>
    </source>
</reference>
<dbReference type="PANTHER" id="PTHR45856:SF6">
    <property type="entry name" value="OS07G0668700 PROTEIN"/>
    <property type="match status" value="1"/>
</dbReference>
<dbReference type="AlphaFoldDB" id="C0PJZ7"/>
<dbReference type="InterPro" id="IPR002921">
    <property type="entry name" value="Fungal_lipase-type"/>
</dbReference>
<feature type="signal peptide" evidence="1">
    <location>
        <begin position="1"/>
        <end position="23"/>
    </location>
</feature>
<dbReference type="SUPFAM" id="SSF53474">
    <property type="entry name" value="alpha/beta-Hydrolases"/>
    <property type="match status" value="1"/>
</dbReference>
<proteinExistence type="evidence at transcript level"/>
<dbReference type="Pfam" id="PF01764">
    <property type="entry name" value="Lipase_3"/>
    <property type="match status" value="1"/>
</dbReference>
<dbReference type="GO" id="GO:0006629">
    <property type="term" value="P:lipid metabolic process"/>
    <property type="evidence" value="ECO:0007669"/>
    <property type="project" value="InterPro"/>
</dbReference>
<keyword evidence="1" id="KW-0732">Signal</keyword>
<evidence type="ECO:0000256" key="1">
    <source>
        <dbReference type="SAM" id="SignalP"/>
    </source>
</evidence>
<dbReference type="CDD" id="cd00519">
    <property type="entry name" value="Lipase_3"/>
    <property type="match status" value="1"/>
</dbReference>
<feature type="domain" description="Fungal lipase-type" evidence="2">
    <location>
        <begin position="107"/>
        <end position="196"/>
    </location>
</feature>
<feature type="chain" id="PRO_5002900135" description="Fungal lipase-type domain-containing protein" evidence="1">
    <location>
        <begin position="24"/>
        <end position="199"/>
    </location>
</feature>
<dbReference type="EMBL" id="BT068616">
    <property type="protein sequence ID" value="ACN35513.1"/>
    <property type="molecule type" value="mRNA"/>
</dbReference>
<dbReference type="ExpressionAtlas" id="C0PJZ7">
    <property type="expression patterns" value="baseline and differential"/>
</dbReference>
<accession>C0PJZ7</accession>
<organism evidence="3">
    <name type="scientific">Zea mays</name>
    <name type="common">Maize</name>
    <dbReference type="NCBI Taxonomy" id="4577"/>
    <lineage>
        <taxon>Eukaryota</taxon>
        <taxon>Viridiplantae</taxon>
        <taxon>Streptophyta</taxon>
        <taxon>Embryophyta</taxon>
        <taxon>Tracheophyta</taxon>
        <taxon>Spermatophyta</taxon>
        <taxon>Magnoliopsida</taxon>
        <taxon>Liliopsida</taxon>
        <taxon>Poales</taxon>
        <taxon>Poaceae</taxon>
        <taxon>PACMAD clade</taxon>
        <taxon>Panicoideae</taxon>
        <taxon>Andropogonodae</taxon>
        <taxon>Andropogoneae</taxon>
        <taxon>Tripsacinae</taxon>
        <taxon>Zea</taxon>
    </lineage>
</organism>
<dbReference type="InterPro" id="IPR051218">
    <property type="entry name" value="Sec_MonoDiacylglyc_Lipase"/>
</dbReference>
<protein>
    <recommendedName>
        <fullName evidence="2">Fungal lipase-type domain-containing protein</fullName>
    </recommendedName>
</protein>
<dbReference type="PANTHER" id="PTHR45856">
    <property type="entry name" value="ALPHA/BETA-HYDROLASES SUPERFAMILY PROTEIN"/>
    <property type="match status" value="1"/>
</dbReference>
<name>C0PJZ7_MAIZE</name>
<dbReference type="Gene3D" id="3.40.50.1820">
    <property type="entry name" value="alpha/beta hydrolase"/>
    <property type="match status" value="1"/>
</dbReference>
<evidence type="ECO:0000313" key="3">
    <source>
        <dbReference type="EMBL" id="ACN35513.1"/>
    </source>
</evidence>
<dbReference type="InterPro" id="IPR029058">
    <property type="entry name" value="AB_hydrolase_fold"/>
</dbReference>
<evidence type="ECO:0000259" key="2">
    <source>
        <dbReference type="Pfam" id="PF01764"/>
    </source>
</evidence>